<sequence>MRRQPEAVHKRIAKRYGKKYEFNALEAVAYRLCVRVFEPYTCIKFDKNGHGYMADGLLYQAEDNVEAVVEVKCPMYLRRVKDLAAYFDGRKDGSMHRPPAGDWCLNLENSTGEQYYKQVQSYLHVYEAPLAYFAVWTPLSKVLIVTILPDAEWVWHHYGTDRHQDGSSNSVLSATPQSQKEKEAPARCQGEVHQTVIESGATQKVQSEAGARGACLGTAQV</sequence>
<proteinExistence type="predicted"/>
<dbReference type="EMBL" id="KB297203">
    <property type="protein sequence ID" value="ELU10862.1"/>
    <property type="molecule type" value="Genomic_DNA"/>
</dbReference>
<keyword evidence="5" id="KW-1185">Reference proteome</keyword>
<feature type="region of interest" description="Disordered" evidence="1">
    <location>
        <begin position="163"/>
        <end position="188"/>
    </location>
</feature>
<dbReference type="GO" id="GO:0006281">
    <property type="term" value="P:DNA repair"/>
    <property type="evidence" value="ECO:0007669"/>
    <property type="project" value="UniProtKB-ARBA"/>
</dbReference>
<dbReference type="HOGENOM" id="CLU_1251690_0_0_1"/>
<feature type="domain" description="YqaJ viral recombinase" evidence="2">
    <location>
        <begin position="13"/>
        <end position="125"/>
    </location>
</feature>
<gene>
    <name evidence="3" type="ORF">CAPTEDRAFT_208386</name>
</gene>
<evidence type="ECO:0000313" key="4">
    <source>
        <dbReference type="EnsemblMetazoa" id="CapteP208386"/>
    </source>
</evidence>
<evidence type="ECO:0000256" key="1">
    <source>
        <dbReference type="SAM" id="MobiDB-lite"/>
    </source>
</evidence>
<organism evidence="3">
    <name type="scientific">Capitella teleta</name>
    <name type="common">Polychaete worm</name>
    <dbReference type="NCBI Taxonomy" id="283909"/>
    <lineage>
        <taxon>Eukaryota</taxon>
        <taxon>Metazoa</taxon>
        <taxon>Spiralia</taxon>
        <taxon>Lophotrochozoa</taxon>
        <taxon>Annelida</taxon>
        <taxon>Polychaeta</taxon>
        <taxon>Sedentaria</taxon>
        <taxon>Scolecida</taxon>
        <taxon>Capitellidae</taxon>
        <taxon>Capitella</taxon>
    </lineage>
</organism>
<dbReference type="EnsemblMetazoa" id="CapteT208386">
    <property type="protein sequence ID" value="CapteP208386"/>
    <property type="gene ID" value="CapteG208386"/>
</dbReference>
<reference evidence="4" key="3">
    <citation type="submission" date="2015-06" db="UniProtKB">
        <authorList>
            <consortium name="EnsemblMetazoa"/>
        </authorList>
    </citation>
    <scope>IDENTIFICATION</scope>
</reference>
<reference evidence="3 5" key="2">
    <citation type="journal article" date="2013" name="Nature">
        <title>Insights into bilaterian evolution from three spiralian genomes.</title>
        <authorList>
            <person name="Simakov O."/>
            <person name="Marletaz F."/>
            <person name="Cho S.J."/>
            <person name="Edsinger-Gonzales E."/>
            <person name="Havlak P."/>
            <person name="Hellsten U."/>
            <person name="Kuo D.H."/>
            <person name="Larsson T."/>
            <person name="Lv J."/>
            <person name="Arendt D."/>
            <person name="Savage R."/>
            <person name="Osoegawa K."/>
            <person name="de Jong P."/>
            <person name="Grimwood J."/>
            <person name="Chapman J.A."/>
            <person name="Shapiro H."/>
            <person name="Aerts A."/>
            <person name="Otillar R.P."/>
            <person name="Terry A.Y."/>
            <person name="Boore J.L."/>
            <person name="Grigoriev I.V."/>
            <person name="Lindberg D.R."/>
            <person name="Seaver E.C."/>
            <person name="Weisblat D.A."/>
            <person name="Putnam N.H."/>
            <person name="Rokhsar D.S."/>
        </authorList>
    </citation>
    <scope>NUCLEOTIDE SEQUENCE</scope>
    <source>
        <strain evidence="3 5">I ESC-2004</strain>
    </source>
</reference>
<dbReference type="AlphaFoldDB" id="R7UX54"/>
<evidence type="ECO:0000259" key="2">
    <source>
        <dbReference type="Pfam" id="PF09588"/>
    </source>
</evidence>
<protein>
    <recommendedName>
        <fullName evidence="2">YqaJ viral recombinase domain-containing protein</fullName>
    </recommendedName>
</protein>
<name>R7UX54_CAPTE</name>
<evidence type="ECO:0000313" key="3">
    <source>
        <dbReference type="EMBL" id="ELU10862.1"/>
    </source>
</evidence>
<dbReference type="EMBL" id="AMQN01020457">
    <property type="status" value="NOT_ANNOTATED_CDS"/>
    <property type="molecule type" value="Genomic_DNA"/>
</dbReference>
<dbReference type="InterPro" id="IPR019080">
    <property type="entry name" value="YqaJ_viral_recombinase"/>
</dbReference>
<reference evidence="5" key="1">
    <citation type="submission" date="2012-12" db="EMBL/GenBank/DDBJ databases">
        <authorList>
            <person name="Hellsten U."/>
            <person name="Grimwood J."/>
            <person name="Chapman J.A."/>
            <person name="Shapiro H."/>
            <person name="Aerts A."/>
            <person name="Otillar R.P."/>
            <person name="Terry A.Y."/>
            <person name="Boore J.L."/>
            <person name="Simakov O."/>
            <person name="Marletaz F."/>
            <person name="Cho S.-J."/>
            <person name="Edsinger-Gonzales E."/>
            <person name="Havlak P."/>
            <person name="Kuo D.-H."/>
            <person name="Larsson T."/>
            <person name="Lv J."/>
            <person name="Arendt D."/>
            <person name="Savage R."/>
            <person name="Osoegawa K."/>
            <person name="de Jong P."/>
            <person name="Lindberg D.R."/>
            <person name="Seaver E.C."/>
            <person name="Weisblat D.A."/>
            <person name="Putnam N.H."/>
            <person name="Grigoriev I.V."/>
            <person name="Rokhsar D.S."/>
        </authorList>
    </citation>
    <scope>NUCLEOTIDE SEQUENCE</scope>
    <source>
        <strain evidence="5">I ESC-2004</strain>
    </source>
</reference>
<dbReference type="InterPro" id="IPR011604">
    <property type="entry name" value="PDDEXK-like_dom_sf"/>
</dbReference>
<feature type="compositionally biased region" description="Polar residues" evidence="1">
    <location>
        <begin position="166"/>
        <end position="178"/>
    </location>
</feature>
<dbReference type="SUPFAM" id="SSF52980">
    <property type="entry name" value="Restriction endonuclease-like"/>
    <property type="match status" value="1"/>
</dbReference>
<dbReference type="Pfam" id="PF09588">
    <property type="entry name" value="YqaJ"/>
    <property type="match status" value="1"/>
</dbReference>
<dbReference type="Gene3D" id="3.90.320.10">
    <property type="match status" value="1"/>
</dbReference>
<evidence type="ECO:0000313" key="5">
    <source>
        <dbReference type="Proteomes" id="UP000014760"/>
    </source>
</evidence>
<dbReference type="InterPro" id="IPR011335">
    <property type="entry name" value="Restrct_endonuc-II-like"/>
</dbReference>
<dbReference type="Proteomes" id="UP000014760">
    <property type="component" value="Unassembled WGS sequence"/>
</dbReference>
<accession>R7UX54</accession>